<evidence type="ECO:0000256" key="5">
    <source>
        <dbReference type="ARBA" id="ARBA00023128"/>
    </source>
</evidence>
<dbReference type="PANTHER" id="PTHR14021">
    <property type="entry name" value="IRON-SULFUR CLUSTER CO-CHAPERONE PROTEIN HSCB"/>
    <property type="match status" value="1"/>
</dbReference>
<dbReference type="InterPro" id="IPR001623">
    <property type="entry name" value="DnaJ_domain"/>
</dbReference>
<comment type="similarity">
    <text evidence="3">Belongs to the HscB family.</text>
</comment>
<dbReference type="Pfam" id="PF00226">
    <property type="entry name" value="DnaJ"/>
    <property type="match status" value="1"/>
</dbReference>
<keyword evidence="6" id="KW-0143">Chaperone</keyword>
<protein>
    <recommendedName>
        <fullName evidence="7">J domain-containing protein</fullName>
    </recommendedName>
</protein>
<comment type="caution">
    <text evidence="8">The sequence shown here is derived from an EMBL/GenBank/DDBJ whole genome shotgun (WGS) entry which is preliminary data.</text>
</comment>
<dbReference type="InterPro" id="IPR004640">
    <property type="entry name" value="HscB"/>
</dbReference>
<evidence type="ECO:0000313" key="8">
    <source>
        <dbReference type="EMBL" id="KAK7079632.1"/>
    </source>
</evidence>
<name>A0AAN8X8F0_HALRR</name>
<comment type="subcellular location">
    <subcellularLocation>
        <location evidence="2">Cytoplasm</location>
    </subcellularLocation>
    <subcellularLocation>
        <location evidence="1">Mitochondrion</location>
    </subcellularLocation>
</comment>
<dbReference type="PROSITE" id="PS50076">
    <property type="entry name" value="DNAJ_2"/>
    <property type="match status" value="1"/>
</dbReference>
<sequence length="277" mass="32160">MAMLSCGMPYRSQFSAVISGSQFILYSRSILRDQNTKLSYFKSRNHRKTVLVRENEASLPRHTCPLLLKSNVKFLCSITQVKCWNCGADNIINTSFCNECSKIQPLDQKLNYYEVLGITKSFRVETIELTKIFRSLQARFHPDKFTQKTEKEQQYALEHSSEINKAYRCLLLPVERAQYLLELAGKPLFEGQIDMDPEFLMEIMELNEELEEATDKEDVADIGQKNQKLLDNLLQEADAAFSANDIELARAIVAKIKYYNNIYWKIKEYERQHGIVD</sequence>
<dbReference type="EMBL" id="JAXCGZ010006643">
    <property type="protein sequence ID" value="KAK7079632.1"/>
    <property type="molecule type" value="Genomic_DNA"/>
</dbReference>
<dbReference type="AlphaFoldDB" id="A0AAN8X8F0"/>
<dbReference type="InterPro" id="IPR036869">
    <property type="entry name" value="J_dom_sf"/>
</dbReference>
<dbReference type="InterPro" id="IPR009073">
    <property type="entry name" value="HscB_oligo_C"/>
</dbReference>
<dbReference type="GO" id="GO:0051259">
    <property type="term" value="P:protein complex oligomerization"/>
    <property type="evidence" value="ECO:0007669"/>
    <property type="project" value="InterPro"/>
</dbReference>
<dbReference type="Gene3D" id="1.20.1280.20">
    <property type="entry name" value="HscB, C-terminal domain"/>
    <property type="match status" value="1"/>
</dbReference>
<dbReference type="InterPro" id="IPR036386">
    <property type="entry name" value="HscB_C_sf"/>
</dbReference>
<accession>A0AAN8X8F0</accession>
<dbReference type="Pfam" id="PF07743">
    <property type="entry name" value="HSCB_C"/>
    <property type="match status" value="1"/>
</dbReference>
<evidence type="ECO:0000256" key="2">
    <source>
        <dbReference type="ARBA" id="ARBA00004496"/>
    </source>
</evidence>
<proteinExistence type="inferred from homology"/>
<keyword evidence="4" id="KW-0963">Cytoplasm</keyword>
<dbReference type="FunFam" id="1.20.1280.20:FF:000002">
    <property type="entry name" value="HscB mitochondrial iron-sulfur cluster co-chaperone"/>
    <property type="match status" value="1"/>
</dbReference>
<dbReference type="NCBIfam" id="TIGR00714">
    <property type="entry name" value="hscB"/>
    <property type="match status" value="1"/>
</dbReference>
<dbReference type="SMART" id="SM00271">
    <property type="entry name" value="DnaJ"/>
    <property type="match status" value="1"/>
</dbReference>
<dbReference type="SUPFAM" id="SSF47144">
    <property type="entry name" value="HSC20 (HSCB), C-terminal oligomerisation domain"/>
    <property type="match status" value="1"/>
</dbReference>
<gene>
    <name evidence="8" type="ORF">SK128_027443</name>
</gene>
<keyword evidence="9" id="KW-1185">Reference proteome</keyword>
<dbReference type="CDD" id="cd06257">
    <property type="entry name" value="DnaJ"/>
    <property type="match status" value="1"/>
</dbReference>
<dbReference type="GO" id="GO:0005739">
    <property type="term" value="C:mitochondrion"/>
    <property type="evidence" value="ECO:0007669"/>
    <property type="project" value="UniProtKB-SubCell"/>
</dbReference>
<dbReference type="GO" id="GO:0001671">
    <property type="term" value="F:ATPase activator activity"/>
    <property type="evidence" value="ECO:0007669"/>
    <property type="project" value="InterPro"/>
</dbReference>
<dbReference type="PANTHER" id="PTHR14021:SF15">
    <property type="entry name" value="IRON-SULFUR CLUSTER CO-CHAPERONE PROTEIN HSCB"/>
    <property type="match status" value="1"/>
</dbReference>
<dbReference type="GO" id="GO:0044571">
    <property type="term" value="P:[2Fe-2S] cluster assembly"/>
    <property type="evidence" value="ECO:0007669"/>
    <property type="project" value="InterPro"/>
</dbReference>
<organism evidence="8 9">
    <name type="scientific">Halocaridina rubra</name>
    <name type="common">Hawaiian red shrimp</name>
    <dbReference type="NCBI Taxonomy" id="373956"/>
    <lineage>
        <taxon>Eukaryota</taxon>
        <taxon>Metazoa</taxon>
        <taxon>Ecdysozoa</taxon>
        <taxon>Arthropoda</taxon>
        <taxon>Crustacea</taxon>
        <taxon>Multicrustacea</taxon>
        <taxon>Malacostraca</taxon>
        <taxon>Eumalacostraca</taxon>
        <taxon>Eucarida</taxon>
        <taxon>Decapoda</taxon>
        <taxon>Pleocyemata</taxon>
        <taxon>Caridea</taxon>
        <taxon>Atyoidea</taxon>
        <taxon>Atyidae</taxon>
        <taxon>Halocaridina</taxon>
    </lineage>
</organism>
<reference evidence="8 9" key="1">
    <citation type="submission" date="2023-11" db="EMBL/GenBank/DDBJ databases">
        <title>Halocaridina rubra genome assembly.</title>
        <authorList>
            <person name="Smith C."/>
        </authorList>
    </citation>
    <scope>NUCLEOTIDE SEQUENCE [LARGE SCALE GENOMIC DNA]</scope>
    <source>
        <strain evidence="8">EP-1</strain>
        <tissue evidence="8">Whole</tissue>
    </source>
</reference>
<evidence type="ECO:0000256" key="4">
    <source>
        <dbReference type="ARBA" id="ARBA00022490"/>
    </source>
</evidence>
<dbReference type="GO" id="GO:0051087">
    <property type="term" value="F:protein-folding chaperone binding"/>
    <property type="evidence" value="ECO:0007669"/>
    <property type="project" value="InterPro"/>
</dbReference>
<evidence type="ECO:0000256" key="6">
    <source>
        <dbReference type="ARBA" id="ARBA00023186"/>
    </source>
</evidence>
<dbReference type="Proteomes" id="UP001381693">
    <property type="component" value="Unassembled WGS sequence"/>
</dbReference>
<evidence type="ECO:0000256" key="1">
    <source>
        <dbReference type="ARBA" id="ARBA00004173"/>
    </source>
</evidence>
<dbReference type="Gene3D" id="1.10.287.110">
    <property type="entry name" value="DnaJ domain"/>
    <property type="match status" value="1"/>
</dbReference>
<evidence type="ECO:0000313" key="9">
    <source>
        <dbReference type="Proteomes" id="UP001381693"/>
    </source>
</evidence>
<evidence type="ECO:0000256" key="3">
    <source>
        <dbReference type="ARBA" id="ARBA00010476"/>
    </source>
</evidence>
<evidence type="ECO:0000259" key="7">
    <source>
        <dbReference type="PROSITE" id="PS50076"/>
    </source>
</evidence>
<dbReference type="HAMAP" id="MF_00682">
    <property type="entry name" value="HscB"/>
    <property type="match status" value="1"/>
</dbReference>
<keyword evidence="5" id="KW-0496">Mitochondrion</keyword>
<feature type="domain" description="J" evidence="7">
    <location>
        <begin position="111"/>
        <end position="183"/>
    </location>
</feature>
<dbReference type="SUPFAM" id="SSF46565">
    <property type="entry name" value="Chaperone J-domain"/>
    <property type="match status" value="1"/>
</dbReference>